<reference evidence="1 2" key="1">
    <citation type="journal article" date="2016" name="Nat. Commun.">
        <title>Thousands of microbial genomes shed light on interconnected biogeochemical processes in an aquifer system.</title>
        <authorList>
            <person name="Anantharaman K."/>
            <person name="Brown C.T."/>
            <person name="Hug L.A."/>
            <person name="Sharon I."/>
            <person name="Castelle C.J."/>
            <person name="Probst A.J."/>
            <person name="Thomas B.C."/>
            <person name="Singh A."/>
            <person name="Wilkins M.J."/>
            <person name="Karaoz U."/>
            <person name="Brodie E.L."/>
            <person name="Williams K.H."/>
            <person name="Hubbard S.S."/>
            <person name="Banfield J.F."/>
        </authorList>
    </citation>
    <scope>NUCLEOTIDE SEQUENCE [LARGE SCALE GENOMIC DNA]</scope>
</reference>
<dbReference type="Proteomes" id="UP000176404">
    <property type="component" value="Unassembled WGS sequence"/>
</dbReference>
<accession>A0A1F8B988</accession>
<comment type="caution">
    <text evidence="1">The sequence shown here is derived from an EMBL/GenBank/DDBJ whole genome shotgun (WGS) entry which is preliminary data.</text>
</comment>
<dbReference type="AlphaFoldDB" id="A0A1F8B988"/>
<dbReference type="STRING" id="1802517.A2892_01030"/>
<gene>
    <name evidence="1" type="ORF">A2892_01030</name>
</gene>
<proteinExistence type="predicted"/>
<sequence>MGSFIEVNDTLQIIREQGWPPELDLETHLKTPYDFSDFKDRVFEFKDKSKIRIYKLASVRNFLVEVIFQ</sequence>
<protein>
    <submittedName>
        <fullName evidence="1">Uncharacterized protein</fullName>
    </submittedName>
</protein>
<name>A0A1F8B988_9BACT</name>
<evidence type="ECO:0000313" key="2">
    <source>
        <dbReference type="Proteomes" id="UP000176404"/>
    </source>
</evidence>
<dbReference type="EMBL" id="MGHD01000003">
    <property type="protein sequence ID" value="OGM60612.1"/>
    <property type="molecule type" value="Genomic_DNA"/>
</dbReference>
<evidence type="ECO:0000313" key="1">
    <source>
        <dbReference type="EMBL" id="OGM60612.1"/>
    </source>
</evidence>
<organism evidence="1 2">
    <name type="scientific">Candidatus Woesebacteria bacterium RIFCSPLOWO2_01_FULL_39_10b</name>
    <dbReference type="NCBI Taxonomy" id="1802517"/>
    <lineage>
        <taxon>Bacteria</taxon>
        <taxon>Candidatus Woeseibacteriota</taxon>
    </lineage>
</organism>